<evidence type="ECO:0000256" key="1">
    <source>
        <dbReference type="ARBA" id="ARBA00004141"/>
    </source>
</evidence>
<name>A0A9W9CXU0_9PEZI</name>
<feature type="transmembrane region" description="Helical" evidence="7">
    <location>
        <begin position="1413"/>
        <end position="1434"/>
    </location>
</feature>
<dbReference type="InterPro" id="IPR002523">
    <property type="entry name" value="MgTranspt_CorA/ZnTranspt_ZntB"/>
</dbReference>
<protein>
    <submittedName>
        <fullName evidence="8">Uncharacterized protein</fullName>
    </submittedName>
</protein>
<reference evidence="8" key="1">
    <citation type="submission" date="2022-10" db="EMBL/GenBank/DDBJ databases">
        <title>Tapping the CABI collections for fungal endophytes: first genome assemblies for Collariella, Neodidymelliopsis, Ascochyta clinopodiicola, Didymella pomorum, Didymosphaeria variabile, Neocosmospora piperis and Neocucurbitaria cava.</title>
        <authorList>
            <person name="Hill R."/>
        </authorList>
    </citation>
    <scope>NUCLEOTIDE SEQUENCE</scope>
    <source>
        <strain evidence="8">IMI 355082</strain>
    </source>
</reference>
<feature type="region of interest" description="Disordered" evidence="6">
    <location>
        <begin position="1576"/>
        <end position="1612"/>
    </location>
</feature>
<dbReference type="GO" id="GO:0046873">
    <property type="term" value="F:metal ion transmembrane transporter activity"/>
    <property type="evidence" value="ECO:0007669"/>
    <property type="project" value="InterPro"/>
</dbReference>
<feature type="region of interest" description="Disordered" evidence="6">
    <location>
        <begin position="1"/>
        <end position="23"/>
    </location>
</feature>
<keyword evidence="3 7" id="KW-1133">Transmembrane helix</keyword>
<feature type="compositionally biased region" description="Basic and acidic residues" evidence="6">
    <location>
        <begin position="1599"/>
        <end position="1612"/>
    </location>
</feature>
<keyword evidence="5" id="KW-0175">Coiled coil</keyword>
<dbReference type="EMBL" id="JAPEVB010000003">
    <property type="protein sequence ID" value="KAJ4391491.1"/>
    <property type="molecule type" value="Genomic_DNA"/>
</dbReference>
<feature type="compositionally biased region" description="Basic and acidic residues" evidence="6">
    <location>
        <begin position="522"/>
        <end position="537"/>
    </location>
</feature>
<dbReference type="Pfam" id="PF01544">
    <property type="entry name" value="CorA"/>
    <property type="match status" value="1"/>
</dbReference>
<proteinExistence type="predicted"/>
<evidence type="ECO:0000313" key="8">
    <source>
        <dbReference type="EMBL" id="KAJ4391491.1"/>
    </source>
</evidence>
<evidence type="ECO:0000313" key="9">
    <source>
        <dbReference type="Proteomes" id="UP001140453"/>
    </source>
</evidence>
<feature type="compositionally biased region" description="Low complexity" evidence="6">
    <location>
        <begin position="1529"/>
        <end position="1543"/>
    </location>
</feature>
<evidence type="ECO:0000256" key="6">
    <source>
        <dbReference type="SAM" id="MobiDB-lite"/>
    </source>
</evidence>
<evidence type="ECO:0000256" key="3">
    <source>
        <dbReference type="ARBA" id="ARBA00022989"/>
    </source>
</evidence>
<gene>
    <name evidence="8" type="ORF">N0V93_005108</name>
</gene>
<feature type="region of interest" description="Disordered" evidence="6">
    <location>
        <begin position="286"/>
        <end position="320"/>
    </location>
</feature>
<feature type="transmembrane region" description="Helical" evidence="7">
    <location>
        <begin position="1386"/>
        <end position="1406"/>
    </location>
</feature>
<dbReference type="GO" id="GO:0016020">
    <property type="term" value="C:membrane"/>
    <property type="evidence" value="ECO:0007669"/>
    <property type="project" value="UniProtKB-SubCell"/>
</dbReference>
<keyword evidence="9" id="KW-1185">Reference proteome</keyword>
<evidence type="ECO:0000256" key="4">
    <source>
        <dbReference type="ARBA" id="ARBA00023136"/>
    </source>
</evidence>
<organism evidence="8 9">
    <name type="scientific">Gnomoniopsis smithogilvyi</name>
    <dbReference type="NCBI Taxonomy" id="1191159"/>
    <lineage>
        <taxon>Eukaryota</taxon>
        <taxon>Fungi</taxon>
        <taxon>Dikarya</taxon>
        <taxon>Ascomycota</taxon>
        <taxon>Pezizomycotina</taxon>
        <taxon>Sordariomycetes</taxon>
        <taxon>Sordariomycetidae</taxon>
        <taxon>Diaporthales</taxon>
        <taxon>Gnomoniaceae</taxon>
        <taxon>Gnomoniopsis</taxon>
    </lineage>
</organism>
<evidence type="ECO:0000256" key="2">
    <source>
        <dbReference type="ARBA" id="ARBA00022692"/>
    </source>
</evidence>
<feature type="compositionally biased region" description="Polar residues" evidence="6">
    <location>
        <begin position="52"/>
        <end position="62"/>
    </location>
</feature>
<accession>A0A9W9CXU0</accession>
<dbReference type="Gene3D" id="1.20.58.340">
    <property type="entry name" value="Magnesium transport protein CorA, transmembrane region"/>
    <property type="match status" value="1"/>
</dbReference>
<feature type="region of interest" description="Disordered" evidence="6">
    <location>
        <begin position="508"/>
        <end position="537"/>
    </location>
</feature>
<dbReference type="Proteomes" id="UP001140453">
    <property type="component" value="Unassembled WGS sequence"/>
</dbReference>
<feature type="region of interest" description="Disordered" evidence="6">
    <location>
        <begin position="38"/>
        <end position="65"/>
    </location>
</feature>
<comment type="caution">
    <text evidence="8">The sequence shown here is derived from an EMBL/GenBank/DDBJ whole genome shotgun (WGS) entry which is preliminary data.</text>
</comment>
<comment type="subcellular location">
    <subcellularLocation>
        <location evidence="1">Membrane</location>
        <topology evidence="1">Multi-pass membrane protein</topology>
    </subcellularLocation>
</comment>
<dbReference type="OrthoDB" id="5361176at2759"/>
<dbReference type="InterPro" id="IPR045863">
    <property type="entry name" value="CorA_TM1_TM2"/>
</dbReference>
<evidence type="ECO:0000256" key="5">
    <source>
        <dbReference type="SAM" id="Coils"/>
    </source>
</evidence>
<sequence>MNARPPTNAPPVPQETGEDSGTHGIVFRAADHLFWDQQSVPKPDSDEFRTWSEGNSAGSEQSPVPKFVPKDQHYGIWKAPPNKDCHSSFGDQGTTVSTNCFGDIIQLTQYLGAGRSGLFSIDRISTYGPFFVYGRARDLEDLVKGSTASLSSYDLVLPTEFAPKEPLNVKWVNWRWPRYEYDTDVTNVKASAQWVVNNGVVLKQVILENAGHEDIEIKFTCHTNRMLIRDLDYLDRAYHFNNSAKGYSYVPGPHGFGFVCIHTLEPPARDDGSGDHRALVDKLRPGTAHRNASGEIGEELYRDSRSNPATRHEHSPLGPDLVPSAYAKTAQPDMDVQPFDSLYHARPHSSTFNERERAGAEDNMEHNPLMSNSHAVAAVITTFVNGKPIKTHSEGSDDANTFTIAGRDSASKNSNDSGKLVEVVVAYKMILIPGTSIDWRNFIVSAEEADVNAILQRETDSLWESTATFSLPSIGIGLVDIESDVQNKAAKVSNTESSENLYRVRTKHGPENIEPDAGSAASDERTNATKVGGEPHRAQHRIETPFKTSATTHPAGTQGKTSPRDHLEYLAWRHLEHILSVCAIPLSPPGLIEATGDSHSSHTVTRRSAADAPVAFTCGDMAGHRICTSASFFAFTFLIDVCNDEEEKKEVDDLLLETWTPWLLELDKIDRRSSHAWPHSFYEDVNLFRLSDHVWIWRALRSLEDLDLWKSLPSLKSVRAGQITPKDPKYRWIFQSCGPEVNRLGEEEAAEKFDELVKRFLPADVQRNTLQHFTTERDLDVSRKRMLAVTRSPKETRFLLHSRDTCLFYAENLGFFLPGSPYQELWENTLQAQLHHDENKDPTWDKGLRYALGIVAGTRGYPLNNKDPTELVRTCVEVLIRSSSHAGFLSGLLDKATKEPCLSYEEEDANFYHHAGFEIHHVLLTYAMRIAQSLHKGAEPFPRPLRPAATTPSMDKDGTMPFNNLVDVSSIDAFEDEWLYNYPQFFTMQEIDFIEHVDKHLLFSHISRDAIGGIIGQELEMHRNARAHNKFRFPSSSAEIATFIAEMPEKQRWGKREKRGLSSNIFETASNFDLWSKLKAPRTAANAQKRLIWLPLASAETAFLCWVASPETEKPAVSLFFDRHSKYEKHIWDDTTMATNTWQTELHLSFYKLVDAALIPTLGLPSTSKDPFPGSSKRDLRRASMGFRFDGDFFDRYWTCHYIEHIDLPNPLQRSDFPFESPGRNEEKQWWQRKFLELQLLRRILTCANESSLEILETIRNEMGIEDSTLSFSILDSDAYLSTQENWQRFENILRAVEEDLSAVLRTLDKWERREAERGQHKPRWTRTEERNHRWAISKLQGATERETRELESHRDKTRTLKEAFTTSREKVRDDRELRRNENIRYFTYVTVIFLPLGFAASFYSMNGAPQHALMLSLVEFAIAAFGVTVGLLASAKVIFEAIDTALLPLKSLRKQAELRLEKFSRSKKEGSLLYGDRDGLQHPEIGTEEQEQAANSRMVHAGPPQPPNNDESTEGQKQLSSPRRNHVRQSIASARSSSRATSQPNVDEVLHRRLARITHAPDLIRPFKNLEKRLEKRSKTNSWPRPAGVSDEIGIRTAKREDIDASNVHED</sequence>
<keyword evidence="2 7" id="KW-0812">Transmembrane</keyword>
<feature type="region of interest" description="Disordered" evidence="6">
    <location>
        <begin position="1489"/>
        <end position="1547"/>
    </location>
</feature>
<feature type="compositionally biased region" description="Basic and acidic residues" evidence="6">
    <location>
        <begin position="299"/>
        <end position="315"/>
    </location>
</feature>
<dbReference type="SUPFAM" id="SSF144083">
    <property type="entry name" value="Magnesium transport protein CorA, transmembrane region"/>
    <property type="match status" value="1"/>
</dbReference>
<feature type="coiled-coil region" evidence="5">
    <location>
        <begin position="1294"/>
        <end position="1357"/>
    </location>
</feature>
<evidence type="ECO:0000256" key="7">
    <source>
        <dbReference type="SAM" id="Phobius"/>
    </source>
</evidence>
<keyword evidence="4 7" id="KW-0472">Membrane</keyword>